<dbReference type="EMBL" id="VSSQ01060581">
    <property type="protein sequence ID" value="MPN14004.1"/>
    <property type="molecule type" value="Genomic_DNA"/>
</dbReference>
<feature type="domain" description="SHOCT" evidence="2">
    <location>
        <begin position="58"/>
        <end position="84"/>
    </location>
</feature>
<evidence type="ECO:0000259" key="2">
    <source>
        <dbReference type="Pfam" id="PF09851"/>
    </source>
</evidence>
<dbReference type="InterPro" id="IPR018649">
    <property type="entry name" value="SHOCT"/>
</dbReference>
<protein>
    <recommendedName>
        <fullName evidence="2">SHOCT domain-containing protein</fullName>
    </recommendedName>
</protein>
<accession>A0A645FP47</accession>
<evidence type="ECO:0000256" key="1">
    <source>
        <dbReference type="SAM" id="Phobius"/>
    </source>
</evidence>
<feature type="transmembrane region" description="Helical" evidence="1">
    <location>
        <begin position="12"/>
        <end position="39"/>
    </location>
</feature>
<keyword evidence="1" id="KW-0472">Membrane</keyword>
<evidence type="ECO:0000313" key="3">
    <source>
        <dbReference type="EMBL" id="MPN14004.1"/>
    </source>
</evidence>
<dbReference type="InterPro" id="IPR033788">
    <property type="entry name" value="VbhA-like"/>
</dbReference>
<proteinExistence type="predicted"/>
<keyword evidence="1" id="KW-0812">Transmembrane</keyword>
<reference evidence="3" key="1">
    <citation type="submission" date="2019-08" db="EMBL/GenBank/DDBJ databases">
        <authorList>
            <person name="Kucharzyk K."/>
            <person name="Murdoch R.W."/>
            <person name="Higgins S."/>
            <person name="Loffler F."/>
        </authorList>
    </citation>
    <scope>NUCLEOTIDE SEQUENCE</scope>
</reference>
<comment type="caution">
    <text evidence="3">The sequence shown here is derived from an EMBL/GenBank/DDBJ whole genome shotgun (WGS) entry which is preliminary data.</text>
</comment>
<dbReference type="CDD" id="cd11586">
    <property type="entry name" value="VbhA_like"/>
    <property type="match status" value="1"/>
</dbReference>
<dbReference type="AlphaFoldDB" id="A0A645FP47"/>
<gene>
    <name evidence="3" type="ORF">SDC9_161330</name>
</gene>
<dbReference type="Pfam" id="PF09851">
    <property type="entry name" value="SHOCT"/>
    <property type="match status" value="1"/>
</dbReference>
<organism evidence="3">
    <name type="scientific">bioreactor metagenome</name>
    <dbReference type="NCBI Taxonomy" id="1076179"/>
    <lineage>
        <taxon>unclassified sequences</taxon>
        <taxon>metagenomes</taxon>
        <taxon>ecological metagenomes</taxon>
    </lineage>
</organism>
<sequence length="84" mass="9262">MCSWFGGPWAGGWFGGGIFMMLPMLLFWGLVIWGGFVLVRKLSQSGQNACSTGTAPGAIDILKERYAKGEISRDEFVKMKQDLL</sequence>
<name>A0A645FP47_9ZZZZ</name>
<keyword evidence="1" id="KW-1133">Transmembrane helix</keyword>